<evidence type="ECO:0000256" key="6">
    <source>
        <dbReference type="ARBA" id="ARBA00022692"/>
    </source>
</evidence>
<reference evidence="14" key="1">
    <citation type="submission" date="2022-11" db="UniProtKB">
        <authorList>
            <consortium name="WormBaseParasite"/>
        </authorList>
    </citation>
    <scope>IDENTIFICATION</scope>
</reference>
<evidence type="ECO:0000256" key="8">
    <source>
        <dbReference type="ARBA" id="ARBA00022989"/>
    </source>
</evidence>
<keyword evidence="6 11" id="KW-0812">Transmembrane</keyword>
<keyword evidence="13" id="KW-1185">Reference proteome</keyword>
<comment type="similarity">
    <text evidence="3">Belongs to the PIGG/PIGN/PIGO family. PIGG subfamily.</text>
</comment>
<evidence type="ECO:0000256" key="1">
    <source>
        <dbReference type="ARBA" id="ARBA00004477"/>
    </source>
</evidence>
<feature type="transmembrane region" description="Helical" evidence="11">
    <location>
        <begin position="469"/>
        <end position="490"/>
    </location>
</feature>
<keyword evidence="5" id="KW-0808">Transferase</keyword>
<dbReference type="Proteomes" id="UP000887566">
    <property type="component" value="Unplaced"/>
</dbReference>
<protein>
    <submittedName>
        <fullName evidence="14">GPI ethanolamine phosphate transferase 2</fullName>
    </submittedName>
</protein>
<keyword evidence="10" id="KW-0325">Glycoprotein</keyword>
<organism evidence="13 14">
    <name type="scientific">Plectus sambesii</name>
    <dbReference type="NCBI Taxonomy" id="2011161"/>
    <lineage>
        <taxon>Eukaryota</taxon>
        <taxon>Metazoa</taxon>
        <taxon>Ecdysozoa</taxon>
        <taxon>Nematoda</taxon>
        <taxon>Chromadorea</taxon>
        <taxon>Plectida</taxon>
        <taxon>Plectina</taxon>
        <taxon>Plectoidea</taxon>
        <taxon>Plectidae</taxon>
        <taxon>Plectus</taxon>
    </lineage>
</organism>
<feature type="transmembrane region" description="Helical" evidence="11">
    <location>
        <begin position="663"/>
        <end position="689"/>
    </location>
</feature>
<evidence type="ECO:0000313" key="13">
    <source>
        <dbReference type="Proteomes" id="UP000887566"/>
    </source>
</evidence>
<dbReference type="Gene3D" id="3.40.720.10">
    <property type="entry name" value="Alkaline Phosphatase, subunit A"/>
    <property type="match status" value="1"/>
</dbReference>
<feature type="transmembrane region" description="Helical" evidence="11">
    <location>
        <begin position="749"/>
        <end position="772"/>
    </location>
</feature>
<dbReference type="PANTHER" id="PTHR23072">
    <property type="entry name" value="PHOSPHATIDYLINOSITOL GLYCAN-RELATED"/>
    <property type="match status" value="1"/>
</dbReference>
<dbReference type="SUPFAM" id="SSF53649">
    <property type="entry name" value="Alkaline phosphatase-like"/>
    <property type="match status" value="1"/>
</dbReference>
<feature type="transmembrane region" description="Helical" evidence="11">
    <location>
        <begin position="502"/>
        <end position="525"/>
    </location>
</feature>
<feature type="transmembrane region" description="Helical" evidence="11">
    <location>
        <begin position="710"/>
        <end position="729"/>
    </location>
</feature>
<keyword evidence="8 11" id="KW-1133">Transmembrane helix</keyword>
<feature type="transmembrane region" description="Helical" evidence="11">
    <location>
        <begin position="609"/>
        <end position="625"/>
    </location>
</feature>
<proteinExistence type="inferred from homology"/>
<dbReference type="InterPro" id="IPR039527">
    <property type="entry name" value="PIGG/GPI7"/>
</dbReference>
<keyword evidence="7" id="KW-0256">Endoplasmic reticulum</keyword>
<feature type="transmembrane region" description="Helical" evidence="11">
    <location>
        <begin position="632"/>
        <end position="651"/>
    </location>
</feature>
<dbReference type="InterPro" id="IPR037674">
    <property type="entry name" value="PIG-G_N"/>
</dbReference>
<evidence type="ECO:0000256" key="2">
    <source>
        <dbReference type="ARBA" id="ARBA00004687"/>
    </source>
</evidence>
<dbReference type="GO" id="GO:0005789">
    <property type="term" value="C:endoplasmic reticulum membrane"/>
    <property type="evidence" value="ECO:0007669"/>
    <property type="project" value="UniProtKB-SubCell"/>
</dbReference>
<evidence type="ECO:0000256" key="5">
    <source>
        <dbReference type="ARBA" id="ARBA00022679"/>
    </source>
</evidence>
<accession>A0A914WHJ1</accession>
<evidence type="ECO:0000259" key="12">
    <source>
        <dbReference type="Pfam" id="PF19316"/>
    </source>
</evidence>
<evidence type="ECO:0000256" key="11">
    <source>
        <dbReference type="SAM" id="Phobius"/>
    </source>
</evidence>
<feature type="transmembrane region" description="Helical" evidence="11">
    <location>
        <begin position="42"/>
        <end position="64"/>
    </location>
</feature>
<dbReference type="GO" id="GO:0006506">
    <property type="term" value="P:GPI anchor biosynthetic process"/>
    <property type="evidence" value="ECO:0007669"/>
    <property type="project" value="UniProtKB-KW"/>
</dbReference>
<evidence type="ECO:0000256" key="10">
    <source>
        <dbReference type="ARBA" id="ARBA00023180"/>
    </source>
</evidence>
<dbReference type="Pfam" id="PF19316">
    <property type="entry name" value="PIGO_PIGG"/>
    <property type="match status" value="2"/>
</dbReference>
<dbReference type="GO" id="GO:0051267">
    <property type="term" value="F:CP2 mannose-ethanolamine phosphotransferase activity"/>
    <property type="evidence" value="ECO:0007669"/>
    <property type="project" value="TreeGrafter"/>
</dbReference>
<dbReference type="InterPro" id="IPR002591">
    <property type="entry name" value="Phosphodiest/P_Trfase"/>
</dbReference>
<evidence type="ECO:0000256" key="3">
    <source>
        <dbReference type="ARBA" id="ARBA00005315"/>
    </source>
</evidence>
<keyword evidence="9 11" id="KW-0472">Membrane</keyword>
<feature type="domain" description="GPI ethanolamine phosphate transferase 2 C-terminal" evidence="12">
    <location>
        <begin position="689"/>
        <end position="769"/>
    </location>
</feature>
<dbReference type="InterPro" id="IPR045687">
    <property type="entry name" value="PIGG/GPI7_C"/>
</dbReference>
<evidence type="ECO:0000256" key="7">
    <source>
        <dbReference type="ARBA" id="ARBA00022824"/>
    </source>
</evidence>
<sequence>MILQKTGRATCDNFTQSSDTSKNNTVFAPNERTGGLTSLEEMLFYSLAGLVQLVALLIFAFGFFPSKSPIPGFATHESQKIDGEAQSLSLDCVEKISYDKPLIDQLVIVVIDALRSDYLFDEETPMTFIRSLVESGNRLAFNAHVQSPTVTMPRIKAFTSGTVPAFLDIVLNLASSGFSEDSIIAQLQKNNQRIAFYGDETWLQLFPNTFLQRSEGTVSFFVKDYTEVDDNVTRHLDHELKHWNSWDVMILHYLGLDHIGHSLGPKSTVLPGKLREMDSIVRKIYDSLTENNRSFGMVILGDHGMTDGGSHGGSSDQETLVPLVFLSPQMSAASVFIDGKRVEQIDMVPTVSGLLGLPIPQNNLGAMLVDVLSAFTRPQQLHEQLSDLMLVHANAVQISKVYESRFGSEMSDQLDQLTRRSGAILDAYCRQGSLPEGEPVSALIAGYLSMIQKMQGRLLVSFANYDMHLIYIGLGMSLMVTLSLVLRLLYKYYRQETHQWPSFSTAILWVGLALHAISLFASSFVEEEHQIWYWLLPSYLILFGFQQTGKLLVHGKVEQSESSKNDIVKLLIVLVLHRVLRAWNQTGDKWAHLPDIGDWLNQPSHKNELVFLGIGSITLITLMLLHRDRHRLRISHFLCVTGLVLVAFAHFSFDRTVLCVRVIWLIAAACAFAFGRRLWALAMWTALLMKPHNLPLLCGVVIQGRLLSSLDIHPLALYFALAAAFFYTGNSNSLASLDVGAGYYGLAQYHPVPVGLQMLISTYAGPLLLFCVSMT</sequence>
<comment type="pathway">
    <text evidence="2">Glycolipid biosynthesis; glycosylphosphatidylinositol-anchor biosynthesis.</text>
</comment>
<evidence type="ECO:0000313" key="14">
    <source>
        <dbReference type="WBParaSite" id="PSAMB.scaffold402size53005.g5554.t1"/>
    </source>
</evidence>
<dbReference type="AlphaFoldDB" id="A0A914WHJ1"/>
<feature type="domain" description="GPI ethanolamine phosphate transferase 2 C-terminal" evidence="12">
    <location>
        <begin position="463"/>
        <end position="649"/>
    </location>
</feature>
<keyword evidence="4" id="KW-0337">GPI-anchor biosynthesis</keyword>
<dbReference type="PANTHER" id="PTHR23072:SF0">
    <property type="entry name" value="GPI ETHANOLAMINE PHOSPHATE TRANSFERASE 2"/>
    <property type="match status" value="1"/>
</dbReference>
<evidence type="ECO:0000256" key="4">
    <source>
        <dbReference type="ARBA" id="ARBA00022502"/>
    </source>
</evidence>
<name>A0A914WHJ1_9BILA</name>
<dbReference type="CDD" id="cd16024">
    <property type="entry name" value="GPI_EPT_2"/>
    <property type="match status" value="1"/>
</dbReference>
<evidence type="ECO:0000256" key="9">
    <source>
        <dbReference type="ARBA" id="ARBA00023136"/>
    </source>
</evidence>
<dbReference type="InterPro" id="IPR017850">
    <property type="entry name" value="Alkaline_phosphatase_core_sf"/>
</dbReference>
<dbReference type="WBParaSite" id="PSAMB.scaffold402size53005.g5554.t1">
    <property type="protein sequence ID" value="PSAMB.scaffold402size53005.g5554.t1"/>
    <property type="gene ID" value="PSAMB.scaffold402size53005.g5554"/>
</dbReference>
<comment type="subcellular location">
    <subcellularLocation>
        <location evidence="1">Endoplasmic reticulum membrane</location>
        <topology evidence="1">Multi-pass membrane protein</topology>
    </subcellularLocation>
</comment>
<dbReference type="Pfam" id="PF01663">
    <property type="entry name" value="Phosphodiest"/>
    <property type="match status" value="1"/>
</dbReference>